<dbReference type="STRING" id="77044.A0A1S8AA26"/>
<reference evidence="9" key="1">
    <citation type="submission" date="2016-03" db="EMBL/GenBank/DDBJ databases">
        <title>Draft genome sequence of Rosellinia necatrix.</title>
        <authorList>
            <person name="Kanematsu S."/>
        </authorList>
    </citation>
    <scope>NUCLEOTIDE SEQUENCE [LARGE SCALE GENOMIC DNA]</scope>
    <source>
        <strain evidence="9">W97</strain>
    </source>
</reference>
<evidence type="ECO:0000313" key="9">
    <source>
        <dbReference type="EMBL" id="GAW26938.1"/>
    </source>
</evidence>
<protein>
    <submittedName>
        <fullName evidence="9">Putative quinidine resistance protein 1</fullName>
    </submittedName>
</protein>
<evidence type="ECO:0000256" key="6">
    <source>
        <dbReference type="SAM" id="MobiDB-lite"/>
    </source>
</evidence>
<sequence>MAVATSSSPLPPPPEPPEVEEDGRASEDGCRDEAGGGVDGQDEDRELGTTLSRVSSGPPYSVFSPGMKRWIVAMNCIAAFISPITANIYFPAIPTIARDLGVTITQINLTLTTYMILQALAPTLFGEFGDIAGRRPAFLIAFVIYLGANLGLALQRNYAALLVLRMLQSGGSSGTIALVYAVVADIAPSSERGKWMGIVGSGITIGPAVGPVIGKPGLDAGAALIAP</sequence>
<dbReference type="InterPro" id="IPR036259">
    <property type="entry name" value="MFS_trans_sf"/>
</dbReference>
<organism evidence="9">
    <name type="scientific">Rosellinia necatrix</name>
    <name type="common">White root-rot fungus</name>
    <dbReference type="NCBI Taxonomy" id="77044"/>
    <lineage>
        <taxon>Eukaryota</taxon>
        <taxon>Fungi</taxon>
        <taxon>Dikarya</taxon>
        <taxon>Ascomycota</taxon>
        <taxon>Pezizomycotina</taxon>
        <taxon>Sordariomycetes</taxon>
        <taxon>Xylariomycetidae</taxon>
        <taxon>Xylariales</taxon>
        <taxon>Xylariaceae</taxon>
        <taxon>Rosellinia</taxon>
    </lineage>
</organism>
<feature type="region of interest" description="Disordered" evidence="6">
    <location>
        <begin position="1"/>
        <end position="56"/>
    </location>
</feature>
<dbReference type="PRINTS" id="PR01036">
    <property type="entry name" value="TCRTETB"/>
</dbReference>
<keyword evidence="4 7" id="KW-1133">Transmembrane helix</keyword>
<dbReference type="Pfam" id="PF07690">
    <property type="entry name" value="MFS_1"/>
    <property type="match status" value="1"/>
</dbReference>
<dbReference type="EMBL" id="DF977502">
    <property type="protein sequence ID" value="GAW26938.1"/>
    <property type="molecule type" value="Genomic_DNA"/>
</dbReference>
<accession>A0A1S8AA26</accession>
<dbReference type="OrthoDB" id="440553at2759"/>
<dbReference type="PROSITE" id="PS50850">
    <property type="entry name" value="MFS"/>
    <property type="match status" value="1"/>
</dbReference>
<evidence type="ECO:0000256" key="7">
    <source>
        <dbReference type="SAM" id="Phobius"/>
    </source>
</evidence>
<feature type="transmembrane region" description="Helical" evidence="7">
    <location>
        <begin position="70"/>
        <end position="90"/>
    </location>
</feature>
<proteinExistence type="predicted"/>
<dbReference type="PANTHER" id="PTHR23502:SF51">
    <property type="entry name" value="QUINIDINE RESISTANCE PROTEIN 1-RELATED"/>
    <property type="match status" value="1"/>
</dbReference>
<evidence type="ECO:0000259" key="8">
    <source>
        <dbReference type="PROSITE" id="PS50850"/>
    </source>
</evidence>
<feature type="domain" description="Major facilitator superfamily (MFS) profile" evidence="8">
    <location>
        <begin position="71"/>
        <end position="227"/>
    </location>
</feature>
<dbReference type="GO" id="GO:0022857">
    <property type="term" value="F:transmembrane transporter activity"/>
    <property type="evidence" value="ECO:0007669"/>
    <property type="project" value="InterPro"/>
</dbReference>
<evidence type="ECO:0000313" key="10">
    <source>
        <dbReference type="Proteomes" id="UP000054516"/>
    </source>
</evidence>
<keyword evidence="5 7" id="KW-0472">Membrane</keyword>
<name>A0A1S8AA26_ROSNE</name>
<feature type="transmembrane region" description="Helical" evidence="7">
    <location>
        <begin position="102"/>
        <end position="125"/>
    </location>
</feature>
<comment type="subcellular location">
    <subcellularLocation>
        <location evidence="1">Membrane</location>
        <topology evidence="1">Multi-pass membrane protein</topology>
    </subcellularLocation>
</comment>
<dbReference type="SUPFAM" id="SSF103473">
    <property type="entry name" value="MFS general substrate transporter"/>
    <property type="match status" value="1"/>
</dbReference>
<evidence type="ECO:0000256" key="5">
    <source>
        <dbReference type="ARBA" id="ARBA00023136"/>
    </source>
</evidence>
<feature type="transmembrane region" description="Helical" evidence="7">
    <location>
        <begin position="166"/>
        <end position="187"/>
    </location>
</feature>
<dbReference type="InterPro" id="IPR011701">
    <property type="entry name" value="MFS"/>
</dbReference>
<dbReference type="AlphaFoldDB" id="A0A1S8AA26"/>
<keyword evidence="10" id="KW-1185">Reference proteome</keyword>
<dbReference type="PANTHER" id="PTHR23502">
    <property type="entry name" value="MAJOR FACILITATOR SUPERFAMILY"/>
    <property type="match status" value="1"/>
</dbReference>
<feature type="compositionally biased region" description="Basic and acidic residues" evidence="6">
    <location>
        <begin position="22"/>
        <end position="34"/>
    </location>
</feature>
<dbReference type="GO" id="GO:0005886">
    <property type="term" value="C:plasma membrane"/>
    <property type="evidence" value="ECO:0007669"/>
    <property type="project" value="TreeGrafter"/>
</dbReference>
<gene>
    <name evidence="9" type="ORF">SAMD00023353_5700670</name>
</gene>
<evidence type="ECO:0000256" key="4">
    <source>
        <dbReference type="ARBA" id="ARBA00022989"/>
    </source>
</evidence>
<dbReference type="OMA" id="WIVAMNC"/>
<evidence type="ECO:0000256" key="1">
    <source>
        <dbReference type="ARBA" id="ARBA00004141"/>
    </source>
</evidence>
<dbReference type="InterPro" id="IPR020846">
    <property type="entry name" value="MFS_dom"/>
</dbReference>
<evidence type="ECO:0000256" key="2">
    <source>
        <dbReference type="ARBA" id="ARBA00022448"/>
    </source>
</evidence>
<keyword evidence="2" id="KW-0813">Transport</keyword>
<dbReference type="Proteomes" id="UP000054516">
    <property type="component" value="Unassembled WGS sequence"/>
</dbReference>
<feature type="transmembrane region" description="Helical" evidence="7">
    <location>
        <begin position="137"/>
        <end position="154"/>
    </location>
</feature>
<keyword evidence="3 7" id="KW-0812">Transmembrane</keyword>
<evidence type="ECO:0000256" key="3">
    <source>
        <dbReference type="ARBA" id="ARBA00022692"/>
    </source>
</evidence>
<dbReference type="Gene3D" id="1.20.1720.10">
    <property type="entry name" value="Multidrug resistance protein D"/>
    <property type="match status" value="1"/>
</dbReference>